<dbReference type="AlphaFoldDB" id="A0A2K3PFL6"/>
<proteinExistence type="predicted"/>
<reference evidence="1 2" key="2">
    <citation type="journal article" date="2017" name="Front. Plant Sci.">
        <title>Gene Classification and Mining of Molecular Markers Useful in Red Clover (Trifolium pratense) Breeding.</title>
        <authorList>
            <person name="Istvanek J."/>
            <person name="Dluhosova J."/>
            <person name="Dluhos P."/>
            <person name="Patkova L."/>
            <person name="Nedelnik J."/>
            <person name="Repkova J."/>
        </authorList>
    </citation>
    <scope>NUCLEOTIDE SEQUENCE [LARGE SCALE GENOMIC DNA]</scope>
    <source>
        <strain evidence="2">cv. Tatra</strain>
        <tissue evidence="1">Young leaves</tissue>
    </source>
</reference>
<dbReference type="EMBL" id="ASHM01006524">
    <property type="protein sequence ID" value="PNY14024.1"/>
    <property type="molecule type" value="Genomic_DNA"/>
</dbReference>
<dbReference type="InterPro" id="IPR036691">
    <property type="entry name" value="Endo/exonu/phosph_ase_sf"/>
</dbReference>
<dbReference type="ExpressionAtlas" id="A0A2K3PFL6">
    <property type="expression patterns" value="baseline"/>
</dbReference>
<dbReference type="PANTHER" id="PTHR33710:SF86">
    <property type="entry name" value="VIRAL MOVEMENT PROTEIN"/>
    <property type="match status" value="1"/>
</dbReference>
<protein>
    <submittedName>
        <fullName evidence="1">Uncharacterized protein</fullName>
    </submittedName>
</protein>
<dbReference type="SUPFAM" id="SSF56219">
    <property type="entry name" value="DNase I-like"/>
    <property type="match status" value="1"/>
</dbReference>
<name>A0A2K3PFL6_TRIPR</name>
<evidence type="ECO:0000313" key="1">
    <source>
        <dbReference type="EMBL" id="PNY14024.1"/>
    </source>
</evidence>
<reference evidence="1 2" key="1">
    <citation type="journal article" date="2014" name="Am. J. Bot.">
        <title>Genome assembly and annotation for red clover (Trifolium pratense; Fabaceae).</title>
        <authorList>
            <person name="Istvanek J."/>
            <person name="Jaros M."/>
            <person name="Krenek A."/>
            <person name="Repkova J."/>
        </authorList>
    </citation>
    <scope>NUCLEOTIDE SEQUENCE [LARGE SCALE GENOMIC DNA]</scope>
    <source>
        <strain evidence="2">cv. Tatra</strain>
        <tissue evidence="1">Young leaves</tissue>
    </source>
</reference>
<dbReference type="Gene3D" id="3.60.10.10">
    <property type="entry name" value="Endonuclease/exonuclease/phosphatase"/>
    <property type="match status" value="1"/>
</dbReference>
<dbReference type="PANTHER" id="PTHR33710">
    <property type="entry name" value="BNAC02G09200D PROTEIN"/>
    <property type="match status" value="1"/>
</dbReference>
<sequence>MQWRATGVYGYPKHHLKYLTCDLLKHLNNSTSLNKNWLLFGDLNITLSDKEKFGGNPIDTNITNLFRSTLAICDFQDLGYKGDVFTWNNRQQGSNLIKARLDRFVANTDWISLFPNYSNSHLLRYKSDHAPILLDFSPYAGHKQRQKRNTPIRYEQIWSRDTNHIQIVKDHWLANGGPTHQKLTTALNALQSWGKNRFGIIPTRIKNLQEELKKLNDENGALNLTEQIKSKELELDDILECEEMWWGQRSRALWLEHGDKNTKYFHMKANIRKKKNTIEAIKDSQGQIQHEDNMIEQILVEHFQTLFTKQNTKNITETVKVVEGKVSPEMHQMLSEAYTKEEVFQAIKDMKALAAPRPDGLPALFYHNYWDIIGNDITSMVLQVLNNNGDPCQFNSTHICLIPKTSHPSTPSDFRPISLCNVTLKIITKTLANRIKTILPKIISPNQSAFI</sequence>
<gene>
    <name evidence="1" type="ORF">L195_g010693</name>
</gene>
<comment type="caution">
    <text evidence="1">The sequence shown here is derived from an EMBL/GenBank/DDBJ whole genome shotgun (WGS) entry which is preliminary data.</text>
</comment>
<accession>A0A2K3PFL6</accession>
<dbReference type="Proteomes" id="UP000236291">
    <property type="component" value="Unassembled WGS sequence"/>
</dbReference>
<organism evidence="1 2">
    <name type="scientific">Trifolium pratense</name>
    <name type="common">Red clover</name>
    <dbReference type="NCBI Taxonomy" id="57577"/>
    <lineage>
        <taxon>Eukaryota</taxon>
        <taxon>Viridiplantae</taxon>
        <taxon>Streptophyta</taxon>
        <taxon>Embryophyta</taxon>
        <taxon>Tracheophyta</taxon>
        <taxon>Spermatophyta</taxon>
        <taxon>Magnoliopsida</taxon>
        <taxon>eudicotyledons</taxon>
        <taxon>Gunneridae</taxon>
        <taxon>Pentapetalae</taxon>
        <taxon>rosids</taxon>
        <taxon>fabids</taxon>
        <taxon>Fabales</taxon>
        <taxon>Fabaceae</taxon>
        <taxon>Papilionoideae</taxon>
        <taxon>50 kb inversion clade</taxon>
        <taxon>NPAAA clade</taxon>
        <taxon>Hologalegina</taxon>
        <taxon>IRL clade</taxon>
        <taxon>Trifolieae</taxon>
        <taxon>Trifolium</taxon>
    </lineage>
</organism>
<dbReference type="STRING" id="57577.A0A2K3PFL6"/>
<evidence type="ECO:0000313" key="2">
    <source>
        <dbReference type="Proteomes" id="UP000236291"/>
    </source>
</evidence>